<reference evidence="1" key="2">
    <citation type="journal article" date="2015" name="Data Brief">
        <title>Shoot transcriptome of the giant reed, Arundo donax.</title>
        <authorList>
            <person name="Barrero R.A."/>
            <person name="Guerrero F.D."/>
            <person name="Moolhuijzen P."/>
            <person name="Goolsby J.A."/>
            <person name="Tidwell J."/>
            <person name="Bellgard S.E."/>
            <person name="Bellgard M.I."/>
        </authorList>
    </citation>
    <scope>NUCLEOTIDE SEQUENCE</scope>
    <source>
        <tissue evidence="1">Shoot tissue taken approximately 20 cm above the soil surface</tissue>
    </source>
</reference>
<accession>A0A0A9A7I7</accession>
<dbReference type="AlphaFoldDB" id="A0A0A9A7I7"/>
<proteinExistence type="predicted"/>
<sequence>MKVLILCIGGMHQATSSVPALPRSSLQSSPLA</sequence>
<organism evidence="1">
    <name type="scientific">Arundo donax</name>
    <name type="common">Giant reed</name>
    <name type="synonym">Donax arundinaceus</name>
    <dbReference type="NCBI Taxonomy" id="35708"/>
    <lineage>
        <taxon>Eukaryota</taxon>
        <taxon>Viridiplantae</taxon>
        <taxon>Streptophyta</taxon>
        <taxon>Embryophyta</taxon>
        <taxon>Tracheophyta</taxon>
        <taxon>Spermatophyta</taxon>
        <taxon>Magnoliopsida</taxon>
        <taxon>Liliopsida</taxon>
        <taxon>Poales</taxon>
        <taxon>Poaceae</taxon>
        <taxon>PACMAD clade</taxon>
        <taxon>Arundinoideae</taxon>
        <taxon>Arundineae</taxon>
        <taxon>Arundo</taxon>
    </lineage>
</organism>
<dbReference type="EMBL" id="GBRH01252925">
    <property type="protein sequence ID" value="JAD44970.1"/>
    <property type="molecule type" value="Transcribed_RNA"/>
</dbReference>
<name>A0A0A9A7I7_ARUDO</name>
<protein>
    <submittedName>
        <fullName evidence="1">Uncharacterized protein</fullName>
    </submittedName>
</protein>
<evidence type="ECO:0000313" key="1">
    <source>
        <dbReference type="EMBL" id="JAD44970.1"/>
    </source>
</evidence>
<reference evidence="1" key="1">
    <citation type="submission" date="2014-09" db="EMBL/GenBank/DDBJ databases">
        <authorList>
            <person name="Magalhaes I.L.F."/>
            <person name="Oliveira U."/>
            <person name="Santos F.R."/>
            <person name="Vidigal T.H.D.A."/>
            <person name="Brescovit A.D."/>
            <person name="Santos A.J."/>
        </authorList>
    </citation>
    <scope>NUCLEOTIDE SEQUENCE</scope>
    <source>
        <tissue evidence="1">Shoot tissue taken approximately 20 cm above the soil surface</tissue>
    </source>
</reference>